<dbReference type="Gramene" id="A09p27300.2_BraZ1">
    <property type="protein sequence ID" value="A09p27300.2_BraZ1.CDS.1"/>
    <property type="gene ID" value="A09g27300.2_BraZ1"/>
</dbReference>
<feature type="non-terminal residue" evidence="1">
    <location>
        <position position="1"/>
    </location>
</feature>
<gene>
    <name evidence="1" type="ORF">BRAPAZ1V2_A09P27300.2</name>
</gene>
<evidence type="ECO:0000313" key="1">
    <source>
        <dbReference type="EMBL" id="CAG7862263.1"/>
    </source>
</evidence>
<name>A0A8D9CT23_BRACM</name>
<protein>
    <submittedName>
        <fullName evidence="1">Uncharacterized protein</fullName>
    </submittedName>
</protein>
<dbReference type="EMBL" id="LS974625">
    <property type="protein sequence ID" value="CAG7862263.1"/>
    <property type="molecule type" value="Genomic_DNA"/>
</dbReference>
<dbReference type="Proteomes" id="UP000694005">
    <property type="component" value="Chromosome A09"/>
</dbReference>
<reference evidence="1 2" key="1">
    <citation type="submission" date="2021-07" db="EMBL/GenBank/DDBJ databases">
        <authorList>
            <consortium name="Genoscope - CEA"/>
            <person name="William W."/>
        </authorList>
    </citation>
    <scope>NUCLEOTIDE SEQUENCE [LARGE SCALE GENOMIC DNA]</scope>
</reference>
<dbReference type="AlphaFoldDB" id="A0A8D9CT23"/>
<evidence type="ECO:0000313" key="2">
    <source>
        <dbReference type="Proteomes" id="UP000694005"/>
    </source>
</evidence>
<accession>A0A8D9CT23</accession>
<organism evidence="1 2">
    <name type="scientific">Brassica campestris</name>
    <name type="common">Field mustard</name>
    <dbReference type="NCBI Taxonomy" id="3711"/>
    <lineage>
        <taxon>Eukaryota</taxon>
        <taxon>Viridiplantae</taxon>
        <taxon>Streptophyta</taxon>
        <taxon>Embryophyta</taxon>
        <taxon>Tracheophyta</taxon>
        <taxon>Spermatophyta</taxon>
        <taxon>Magnoliopsida</taxon>
        <taxon>eudicotyledons</taxon>
        <taxon>Gunneridae</taxon>
        <taxon>Pentapetalae</taxon>
        <taxon>rosids</taxon>
        <taxon>malvids</taxon>
        <taxon>Brassicales</taxon>
        <taxon>Brassicaceae</taxon>
        <taxon>Brassiceae</taxon>
        <taxon>Brassica</taxon>
    </lineage>
</organism>
<sequence length="56" mass="6185">RKVCLCVCLPQNLTVQNGKLCLNQRCSPRDFSVRKNGESVCLDVDLDSGNVVTRSC</sequence>
<proteinExistence type="predicted"/>